<dbReference type="STRING" id="393762.SAMN05660472_00724"/>
<dbReference type="SMART" id="SM00091">
    <property type="entry name" value="PAS"/>
    <property type="match status" value="2"/>
</dbReference>
<evidence type="ECO:0000256" key="4">
    <source>
        <dbReference type="ARBA" id="ARBA00023163"/>
    </source>
</evidence>
<sequence>MLLSLLEEILNNVKEAIIVFDENYQVAYMNKKLNLLFETTTNTLEEVISFIQLKLDTENPNETQKIIYHNKILKFHRKSIIINNKNLIVVCIEDCTMVSNLEDSNYCFSTVLNSIHEGILIADTKGKIQFYNKQIQIFEGLEPCNILGKPITEVYNIKPENSEHRTVLKTQTSIIDRYQKYHTMHNKEIHLIASTYPIIKNGKIISTYSVSRNLITIKELLNNSKKIQKRFSPIYENMLMDKLENNTRYTLNNIIGKSSRMMDVIKRARKAGEVLSPLLIYGETGTGKELFVQGIHNENPITKNHPFLAINCAAIPESLLESLLFGTVEGSFTGSKNSIGLIEQAGHGTLYLDEINSMPLNLQAKILRVLQEKQYRRVGGKEELALNCRVVSSTNIPPFECLSNSTLRMDLYFRLAVISIEIPPLRERLEDVDLLTNYFIEFFSMKYGKPIVSASKDLIKLFCSYSWPGNVRELEHIIESVVTMIDYEETILPHHLPSHLTSLMELQEVHQKSLQVSSLAEALLDYEKEVLLNALEQCNWNISQTAKKLGIVRQNLQYRMRKLKIKNMKPHTL</sequence>
<dbReference type="CDD" id="cd00130">
    <property type="entry name" value="PAS"/>
    <property type="match status" value="1"/>
</dbReference>
<protein>
    <submittedName>
        <fullName evidence="7">Arginine utilization regulatory protein</fullName>
    </submittedName>
</protein>
<dbReference type="InterPro" id="IPR013767">
    <property type="entry name" value="PAS_fold"/>
</dbReference>
<accession>A0A1G8Z3G1</accession>
<keyword evidence="1" id="KW-0547">Nucleotide-binding</keyword>
<dbReference type="EMBL" id="FNFP01000001">
    <property type="protein sequence ID" value="SDK09576.1"/>
    <property type="molecule type" value="Genomic_DNA"/>
</dbReference>
<keyword evidence="2" id="KW-0067">ATP-binding</keyword>
<proteinExistence type="predicted"/>
<dbReference type="InterPro" id="IPR035965">
    <property type="entry name" value="PAS-like_dom_sf"/>
</dbReference>
<dbReference type="PROSITE" id="PS50112">
    <property type="entry name" value="PAS"/>
    <property type="match status" value="1"/>
</dbReference>
<dbReference type="Gene3D" id="3.30.450.20">
    <property type="entry name" value="PAS domain"/>
    <property type="match status" value="1"/>
</dbReference>
<dbReference type="Gene3D" id="3.40.50.300">
    <property type="entry name" value="P-loop containing nucleotide triphosphate hydrolases"/>
    <property type="match status" value="1"/>
</dbReference>
<dbReference type="InterPro" id="IPR003593">
    <property type="entry name" value="AAA+_ATPase"/>
</dbReference>
<keyword evidence="3" id="KW-0805">Transcription regulation</keyword>
<dbReference type="Pfam" id="PF25601">
    <property type="entry name" value="AAA_lid_14"/>
    <property type="match status" value="1"/>
</dbReference>
<dbReference type="SUPFAM" id="SSF55785">
    <property type="entry name" value="PYP-like sensor domain (PAS domain)"/>
    <property type="match status" value="1"/>
</dbReference>
<dbReference type="InterPro" id="IPR009057">
    <property type="entry name" value="Homeodomain-like_sf"/>
</dbReference>
<dbReference type="InterPro" id="IPR058031">
    <property type="entry name" value="AAA_lid_NorR"/>
</dbReference>
<dbReference type="GO" id="GO:0005524">
    <property type="term" value="F:ATP binding"/>
    <property type="evidence" value="ECO:0007669"/>
    <property type="project" value="UniProtKB-KW"/>
</dbReference>
<dbReference type="SUPFAM" id="SSF52540">
    <property type="entry name" value="P-loop containing nucleoside triphosphate hydrolases"/>
    <property type="match status" value="1"/>
</dbReference>
<evidence type="ECO:0000256" key="1">
    <source>
        <dbReference type="ARBA" id="ARBA00022741"/>
    </source>
</evidence>
<reference evidence="7 8" key="1">
    <citation type="submission" date="2016-10" db="EMBL/GenBank/DDBJ databases">
        <authorList>
            <person name="de Groot N.N."/>
        </authorList>
    </citation>
    <scope>NUCLEOTIDE SEQUENCE [LARGE SCALE GENOMIC DNA]</scope>
    <source>
        <strain evidence="7 8">DSM 18346</strain>
    </source>
</reference>
<dbReference type="PANTHER" id="PTHR32071:SF74">
    <property type="entry name" value="TRANSCRIPTIONAL ACTIVATOR ROCR"/>
    <property type="match status" value="1"/>
</dbReference>
<dbReference type="RefSeq" id="WP_090550384.1">
    <property type="nucleotide sequence ID" value="NZ_FNFP01000001.1"/>
</dbReference>
<dbReference type="FunFam" id="3.40.50.300:FF:000006">
    <property type="entry name" value="DNA-binding transcriptional regulator NtrC"/>
    <property type="match status" value="1"/>
</dbReference>
<dbReference type="OrthoDB" id="9803970at2"/>
<evidence type="ECO:0000256" key="2">
    <source>
        <dbReference type="ARBA" id="ARBA00022840"/>
    </source>
</evidence>
<gene>
    <name evidence="7" type="ORF">SAMN05660472_00724</name>
</gene>
<evidence type="ECO:0000259" key="5">
    <source>
        <dbReference type="PROSITE" id="PS50045"/>
    </source>
</evidence>
<dbReference type="PROSITE" id="PS00688">
    <property type="entry name" value="SIGMA54_INTERACT_3"/>
    <property type="match status" value="1"/>
</dbReference>
<evidence type="ECO:0000256" key="3">
    <source>
        <dbReference type="ARBA" id="ARBA00023015"/>
    </source>
</evidence>
<dbReference type="PRINTS" id="PR01590">
    <property type="entry name" value="HTHFIS"/>
</dbReference>
<dbReference type="PROSITE" id="PS50045">
    <property type="entry name" value="SIGMA54_INTERACT_4"/>
    <property type="match status" value="1"/>
</dbReference>
<dbReference type="Gene3D" id="1.10.8.60">
    <property type="match status" value="1"/>
</dbReference>
<dbReference type="Proteomes" id="UP000198718">
    <property type="component" value="Unassembled WGS sequence"/>
</dbReference>
<dbReference type="InterPro" id="IPR002078">
    <property type="entry name" value="Sigma_54_int"/>
</dbReference>
<keyword evidence="8" id="KW-1185">Reference proteome</keyword>
<dbReference type="PANTHER" id="PTHR32071">
    <property type="entry name" value="TRANSCRIPTIONAL REGULATORY PROTEIN"/>
    <property type="match status" value="1"/>
</dbReference>
<dbReference type="Pfam" id="PF00989">
    <property type="entry name" value="PAS"/>
    <property type="match status" value="1"/>
</dbReference>
<dbReference type="InterPro" id="IPR025944">
    <property type="entry name" value="Sigma_54_int_dom_CS"/>
</dbReference>
<dbReference type="Pfam" id="PF02954">
    <property type="entry name" value="HTH_8"/>
    <property type="match status" value="1"/>
</dbReference>
<dbReference type="CDD" id="cd00009">
    <property type="entry name" value="AAA"/>
    <property type="match status" value="1"/>
</dbReference>
<evidence type="ECO:0000313" key="8">
    <source>
        <dbReference type="Proteomes" id="UP000198718"/>
    </source>
</evidence>
<dbReference type="InterPro" id="IPR002197">
    <property type="entry name" value="HTH_Fis"/>
</dbReference>
<evidence type="ECO:0000259" key="6">
    <source>
        <dbReference type="PROSITE" id="PS50112"/>
    </source>
</evidence>
<dbReference type="AlphaFoldDB" id="A0A1G8Z3G1"/>
<dbReference type="InterPro" id="IPR027417">
    <property type="entry name" value="P-loop_NTPase"/>
</dbReference>
<name>A0A1G8Z3G1_9FIRM</name>
<keyword evidence="4" id="KW-0804">Transcription</keyword>
<dbReference type="Gene3D" id="1.10.10.60">
    <property type="entry name" value="Homeodomain-like"/>
    <property type="match status" value="1"/>
</dbReference>
<dbReference type="GO" id="GO:0006355">
    <property type="term" value="P:regulation of DNA-templated transcription"/>
    <property type="evidence" value="ECO:0007669"/>
    <property type="project" value="InterPro"/>
</dbReference>
<dbReference type="SUPFAM" id="SSF46689">
    <property type="entry name" value="Homeodomain-like"/>
    <property type="match status" value="1"/>
</dbReference>
<dbReference type="PROSITE" id="PS00675">
    <property type="entry name" value="SIGMA54_INTERACT_1"/>
    <property type="match status" value="1"/>
</dbReference>
<dbReference type="Pfam" id="PF00158">
    <property type="entry name" value="Sigma54_activat"/>
    <property type="match status" value="1"/>
</dbReference>
<dbReference type="NCBIfam" id="TIGR00229">
    <property type="entry name" value="sensory_box"/>
    <property type="match status" value="1"/>
</dbReference>
<feature type="domain" description="PAS" evidence="6">
    <location>
        <begin position="104"/>
        <end position="156"/>
    </location>
</feature>
<dbReference type="InterPro" id="IPR025662">
    <property type="entry name" value="Sigma_54_int_dom_ATP-bd_1"/>
</dbReference>
<feature type="domain" description="Sigma-54 factor interaction" evidence="5">
    <location>
        <begin position="254"/>
        <end position="483"/>
    </location>
</feature>
<organism evidence="7 8">
    <name type="scientific">Natronincola ferrireducens</name>
    <dbReference type="NCBI Taxonomy" id="393762"/>
    <lineage>
        <taxon>Bacteria</taxon>
        <taxon>Bacillati</taxon>
        <taxon>Bacillota</taxon>
        <taxon>Clostridia</taxon>
        <taxon>Peptostreptococcales</taxon>
        <taxon>Natronincolaceae</taxon>
        <taxon>Natronincola</taxon>
    </lineage>
</organism>
<dbReference type="GO" id="GO:0043565">
    <property type="term" value="F:sequence-specific DNA binding"/>
    <property type="evidence" value="ECO:0007669"/>
    <property type="project" value="InterPro"/>
</dbReference>
<dbReference type="SMART" id="SM00382">
    <property type="entry name" value="AAA"/>
    <property type="match status" value="1"/>
</dbReference>
<evidence type="ECO:0000313" key="7">
    <source>
        <dbReference type="EMBL" id="SDK09576.1"/>
    </source>
</evidence>
<dbReference type="InterPro" id="IPR000014">
    <property type="entry name" value="PAS"/>
</dbReference>